<feature type="transmembrane region" description="Helical" evidence="1">
    <location>
        <begin position="227"/>
        <end position="245"/>
    </location>
</feature>
<accession>A0A8J4DEA6</accession>
<evidence type="ECO:0000313" key="2">
    <source>
        <dbReference type="EMBL" id="GII59023.1"/>
    </source>
</evidence>
<protein>
    <submittedName>
        <fullName evidence="2">Uncharacterized protein</fullName>
    </submittedName>
</protein>
<feature type="transmembrane region" description="Helical" evidence="1">
    <location>
        <begin position="279"/>
        <end position="296"/>
    </location>
</feature>
<sequence>MSTQPALERRYRSLLKAYPKAYRDAHGEELLSTLMEASDPQARRPALREVFALVTGGFAARARNTRATGVPWWADGLHLGVLVVATTTFATEVSILRMGTHIYLNRPIWTLGAIVLMVAITRGWLRLALPLALIAALDTSRMLFLDGYDHGLIEFGPPYTLLGQMLPFWIIVVGLAVLAVRPGKALPARSWSWLLIPALFWVAECIVPAFTLGYVVPVFTLTMTWQLFLAGVKTLVLGGVVWATVAIRDARWALAAALYLLPGLTFIGETMLLHSEKTLAYWGVLTLLVLASFVAARRTRQKV</sequence>
<gene>
    <name evidence="2" type="ORF">Pth03_74120</name>
</gene>
<feature type="transmembrane region" description="Helical" evidence="1">
    <location>
        <begin position="157"/>
        <end position="180"/>
    </location>
</feature>
<feature type="transmembrane region" description="Helical" evidence="1">
    <location>
        <begin position="192"/>
        <end position="215"/>
    </location>
</feature>
<evidence type="ECO:0000256" key="1">
    <source>
        <dbReference type="SAM" id="Phobius"/>
    </source>
</evidence>
<reference evidence="2" key="1">
    <citation type="submission" date="2021-01" db="EMBL/GenBank/DDBJ databases">
        <title>Whole genome shotgun sequence of Planotetraspora thailandica NBRC 104271.</title>
        <authorList>
            <person name="Komaki H."/>
            <person name="Tamura T."/>
        </authorList>
    </citation>
    <scope>NUCLEOTIDE SEQUENCE</scope>
    <source>
        <strain evidence="2">NBRC 104271</strain>
    </source>
</reference>
<evidence type="ECO:0000313" key="3">
    <source>
        <dbReference type="Proteomes" id="UP000605992"/>
    </source>
</evidence>
<proteinExistence type="predicted"/>
<keyword evidence="1" id="KW-0812">Transmembrane</keyword>
<organism evidence="2 3">
    <name type="scientific">Planotetraspora thailandica</name>
    <dbReference type="NCBI Taxonomy" id="487172"/>
    <lineage>
        <taxon>Bacteria</taxon>
        <taxon>Bacillati</taxon>
        <taxon>Actinomycetota</taxon>
        <taxon>Actinomycetes</taxon>
        <taxon>Streptosporangiales</taxon>
        <taxon>Streptosporangiaceae</taxon>
        <taxon>Planotetraspora</taxon>
    </lineage>
</organism>
<name>A0A8J4DEA6_9ACTN</name>
<dbReference type="AlphaFoldDB" id="A0A8J4DEA6"/>
<keyword evidence="1" id="KW-0472">Membrane</keyword>
<feature type="transmembrane region" description="Helical" evidence="1">
    <location>
        <begin position="252"/>
        <end position="273"/>
    </location>
</feature>
<comment type="caution">
    <text evidence="2">The sequence shown here is derived from an EMBL/GenBank/DDBJ whole genome shotgun (WGS) entry which is preliminary data.</text>
</comment>
<keyword evidence="3" id="KW-1185">Reference proteome</keyword>
<dbReference type="EMBL" id="BOOR01000076">
    <property type="protein sequence ID" value="GII59023.1"/>
    <property type="molecule type" value="Genomic_DNA"/>
</dbReference>
<dbReference type="Proteomes" id="UP000605992">
    <property type="component" value="Unassembled WGS sequence"/>
</dbReference>
<feature type="transmembrane region" description="Helical" evidence="1">
    <location>
        <begin position="108"/>
        <end position="137"/>
    </location>
</feature>
<dbReference type="RefSeq" id="WP_203949105.1">
    <property type="nucleotide sequence ID" value="NZ_BOOR01000076.1"/>
</dbReference>
<keyword evidence="1" id="KW-1133">Transmembrane helix</keyword>